<proteinExistence type="predicted"/>
<keyword evidence="3" id="KW-1185">Reference proteome</keyword>
<gene>
    <name evidence="2" type="ORF">BUALT_Bualt02G0217400</name>
</gene>
<dbReference type="EMBL" id="WHWC01000002">
    <property type="protein sequence ID" value="KAG8389323.1"/>
    <property type="molecule type" value="Genomic_DNA"/>
</dbReference>
<evidence type="ECO:0000256" key="1">
    <source>
        <dbReference type="SAM" id="SignalP"/>
    </source>
</evidence>
<sequence length="91" mass="10204">MANSKFSLGIRCIICYTILLLSVEMMKFSSVNARECEESFLNVKVVCDGESVDQPCWTRCQNGHGPDAKAYCRDFAPVFPGGKYCACYWPC</sequence>
<comment type="caution">
    <text evidence="2">The sequence shown here is derived from an EMBL/GenBank/DDBJ whole genome shotgun (WGS) entry which is preliminary data.</text>
</comment>
<dbReference type="AlphaFoldDB" id="A0AAV6Y4D0"/>
<accession>A0AAV6Y4D0</accession>
<dbReference type="Proteomes" id="UP000826271">
    <property type="component" value="Unassembled WGS sequence"/>
</dbReference>
<evidence type="ECO:0000313" key="3">
    <source>
        <dbReference type="Proteomes" id="UP000826271"/>
    </source>
</evidence>
<evidence type="ECO:0000313" key="2">
    <source>
        <dbReference type="EMBL" id="KAG8389323.1"/>
    </source>
</evidence>
<feature type="signal peptide" evidence="1">
    <location>
        <begin position="1"/>
        <end position="33"/>
    </location>
</feature>
<feature type="chain" id="PRO_5043574493" evidence="1">
    <location>
        <begin position="34"/>
        <end position="91"/>
    </location>
</feature>
<reference evidence="2" key="1">
    <citation type="submission" date="2019-10" db="EMBL/GenBank/DDBJ databases">
        <authorList>
            <person name="Zhang R."/>
            <person name="Pan Y."/>
            <person name="Wang J."/>
            <person name="Ma R."/>
            <person name="Yu S."/>
        </authorList>
    </citation>
    <scope>NUCLEOTIDE SEQUENCE</scope>
    <source>
        <strain evidence="2">LA-IB0</strain>
        <tissue evidence="2">Leaf</tissue>
    </source>
</reference>
<keyword evidence="1" id="KW-0732">Signal</keyword>
<organism evidence="2 3">
    <name type="scientific">Buddleja alternifolia</name>
    <dbReference type="NCBI Taxonomy" id="168488"/>
    <lineage>
        <taxon>Eukaryota</taxon>
        <taxon>Viridiplantae</taxon>
        <taxon>Streptophyta</taxon>
        <taxon>Embryophyta</taxon>
        <taxon>Tracheophyta</taxon>
        <taxon>Spermatophyta</taxon>
        <taxon>Magnoliopsida</taxon>
        <taxon>eudicotyledons</taxon>
        <taxon>Gunneridae</taxon>
        <taxon>Pentapetalae</taxon>
        <taxon>asterids</taxon>
        <taxon>lamiids</taxon>
        <taxon>Lamiales</taxon>
        <taxon>Scrophulariaceae</taxon>
        <taxon>Buddlejeae</taxon>
        <taxon>Buddleja</taxon>
    </lineage>
</organism>
<protein>
    <submittedName>
        <fullName evidence="2">Uncharacterized protein</fullName>
    </submittedName>
</protein>
<name>A0AAV6Y4D0_9LAMI</name>